<keyword evidence="5 6" id="KW-0472">Membrane</keyword>
<feature type="domain" description="Major facilitator superfamily (MFS) profile" evidence="7">
    <location>
        <begin position="14"/>
        <end position="401"/>
    </location>
</feature>
<feature type="transmembrane region" description="Helical" evidence="6">
    <location>
        <begin position="79"/>
        <end position="99"/>
    </location>
</feature>
<evidence type="ECO:0000259" key="7">
    <source>
        <dbReference type="PROSITE" id="PS50850"/>
    </source>
</evidence>
<dbReference type="PANTHER" id="PTHR11662:SF399">
    <property type="entry name" value="FI19708P1-RELATED"/>
    <property type="match status" value="1"/>
</dbReference>
<feature type="transmembrane region" description="Helical" evidence="6">
    <location>
        <begin position="249"/>
        <end position="272"/>
    </location>
</feature>
<organism evidence="8 9">
    <name type="scientific">Oceanobacillus piezotolerans</name>
    <dbReference type="NCBI Taxonomy" id="2448030"/>
    <lineage>
        <taxon>Bacteria</taxon>
        <taxon>Bacillati</taxon>
        <taxon>Bacillota</taxon>
        <taxon>Bacilli</taxon>
        <taxon>Bacillales</taxon>
        <taxon>Bacillaceae</taxon>
        <taxon>Oceanobacillus</taxon>
    </lineage>
</organism>
<evidence type="ECO:0000256" key="6">
    <source>
        <dbReference type="SAM" id="Phobius"/>
    </source>
</evidence>
<sequence length="405" mass="44278">MTEKTLEKNARKTLVILLFLGWALGNLDRYLINYAVVYIGDDLSLTGTQTGLILSSFFLGYALMQLPGGLLADKFGARRVLLVSVIVWSIFTGLTAVALTLGVMLIVRFLFGIGEGGFQPSASKIISTSFPQNERSRVMSIMLSSSGIMAMLVPIISAALLVTIGWRAIFFIAGLLGVIIAFLYWKYVPKDKVQQSDEERPQIKGILGKLLRMPFMWSLVIGYFTIYAVNWGLNTWIPTYLSDARGLDILSIGWVQIIPGVITIVAMLGAGYIIDKIDLTVNKIIGALCALLLGGFLFLMFNAESITLFITYQCIVMFLATYVMLLLPSFILKRIPPEYAGTAMGMANTGGQLAGFVTPTLIGLMVDAFNGSYNAAVWMLMVISIVCVGSILTISLKDQYSEKGI</sequence>
<proteinExistence type="predicted"/>
<feature type="transmembrane region" description="Helical" evidence="6">
    <location>
        <begin position="52"/>
        <end position="72"/>
    </location>
</feature>
<evidence type="ECO:0000256" key="5">
    <source>
        <dbReference type="ARBA" id="ARBA00023136"/>
    </source>
</evidence>
<dbReference type="InterPro" id="IPR050382">
    <property type="entry name" value="MFS_Na/Anion_cotransporter"/>
</dbReference>
<feature type="transmembrane region" description="Helical" evidence="6">
    <location>
        <begin position="375"/>
        <end position="396"/>
    </location>
</feature>
<keyword evidence="4 6" id="KW-1133">Transmembrane helix</keyword>
<dbReference type="PANTHER" id="PTHR11662">
    <property type="entry name" value="SOLUTE CARRIER FAMILY 17"/>
    <property type="match status" value="1"/>
</dbReference>
<dbReference type="RefSeq" id="WP_121524027.1">
    <property type="nucleotide sequence ID" value="NZ_RCHR01000005.1"/>
</dbReference>
<reference evidence="8 9" key="1">
    <citation type="submission" date="2018-10" db="EMBL/GenBank/DDBJ databases">
        <title>Oceanobacillus sp. YLB-02 draft genome.</title>
        <authorList>
            <person name="Yu L."/>
        </authorList>
    </citation>
    <scope>NUCLEOTIDE SEQUENCE [LARGE SCALE GENOMIC DNA]</scope>
    <source>
        <strain evidence="8 9">YLB-02</strain>
    </source>
</reference>
<keyword evidence="9" id="KW-1185">Reference proteome</keyword>
<dbReference type="CDD" id="cd17319">
    <property type="entry name" value="MFS_ExuT_GudP_like"/>
    <property type="match status" value="1"/>
</dbReference>
<comment type="subcellular location">
    <subcellularLocation>
        <location evidence="1">Cell membrane</location>
        <topology evidence="1">Multi-pass membrane protein</topology>
    </subcellularLocation>
</comment>
<keyword evidence="2" id="KW-0813">Transport</keyword>
<name>A0A498D8I0_9BACI</name>
<dbReference type="EMBL" id="RCHR01000005">
    <property type="protein sequence ID" value="RLL42666.1"/>
    <property type="molecule type" value="Genomic_DNA"/>
</dbReference>
<evidence type="ECO:0000313" key="8">
    <source>
        <dbReference type="EMBL" id="RLL42666.1"/>
    </source>
</evidence>
<dbReference type="SUPFAM" id="SSF103473">
    <property type="entry name" value="MFS general substrate transporter"/>
    <property type="match status" value="1"/>
</dbReference>
<protein>
    <submittedName>
        <fullName evidence="8">MFS transporter</fullName>
    </submittedName>
</protein>
<dbReference type="GO" id="GO:0005886">
    <property type="term" value="C:plasma membrane"/>
    <property type="evidence" value="ECO:0007669"/>
    <property type="project" value="UniProtKB-SubCell"/>
</dbReference>
<dbReference type="PROSITE" id="PS50850">
    <property type="entry name" value="MFS"/>
    <property type="match status" value="1"/>
</dbReference>
<evidence type="ECO:0000256" key="4">
    <source>
        <dbReference type="ARBA" id="ARBA00022989"/>
    </source>
</evidence>
<feature type="transmembrane region" description="Helical" evidence="6">
    <location>
        <begin position="12"/>
        <end position="32"/>
    </location>
</feature>
<dbReference type="InterPro" id="IPR011701">
    <property type="entry name" value="MFS"/>
</dbReference>
<dbReference type="AlphaFoldDB" id="A0A498D8I0"/>
<dbReference type="InterPro" id="IPR036259">
    <property type="entry name" value="MFS_trans_sf"/>
</dbReference>
<feature type="transmembrane region" description="Helical" evidence="6">
    <location>
        <begin position="210"/>
        <end position="229"/>
    </location>
</feature>
<dbReference type="GO" id="GO:0022857">
    <property type="term" value="F:transmembrane transporter activity"/>
    <property type="evidence" value="ECO:0007669"/>
    <property type="project" value="InterPro"/>
</dbReference>
<feature type="transmembrane region" description="Helical" evidence="6">
    <location>
        <begin position="309"/>
        <end position="332"/>
    </location>
</feature>
<keyword evidence="3 6" id="KW-0812">Transmembrane</keyword>
<evidence type="ECO:0000256" key="3">
    <source>
        <dbReference type="ARBA" id="ARBA00022692"/>
    </source>
</evidence>
<feature type="transmembrane region" description="Helical" evidence="6">
    <location>
        <begin position="168"/>
        <end position="189"/>
    </location>
</feature>
<comment type="caution">
    <text evidence="8">The sequence shown here is derived from an EMBL/GenBank/DDBJ whole genome shotgun (WGS) entry which is preliminary data.</text>
</comment>
<evidence type="ECO:0000313" key="9">
    <source>
        <dbReference type="Proteomes" id="UP000270219"/>
    </source>
</evidence>
<accession>A0A498D8I0</accession>
<evidence type="ECO:0000256" key="1">
    <source>
        <dbReference type="ARBA" id="ARBA00004651"/>
    </source>
</evidence>
<evidence type="ECO:0000256" key="2">
    <source>
        <dbReference type="ARBA" id="ARBA00022448"/>
    </source>
</evidence>
<dbReference type="Proteomes" id="UP000270219">
    <property type="component" value="Unassembled WGS sequence"/>
</dbReference>
<gene>
    <name evidence="8" type="ORF">D8M04_14000</name>
</gene>
<dbReference type="OrthoDB" id="9773404at2"/>
<feature type="transmembrane region" description="Helical" evidence="6">
    <location>
        <begin position="284"/>
        <end position="303"/>
    </location>
</feature>
<dbReference type="Gene3D" id="1.20.1250.20">
    <property type="entry name" value="MFS general substrate transporter like domains"/>
    <property type="match status" value="2"/>
</dbReference>
<dbReference type="Pfam" id="PF07690">
    <property type="entry name" value="MFS_1"/>
    <property type="match status" value="1"/>
</dbReference>
<dbReference type="InterPro" id="IPR020846">
    <property type="entry name" value="MFS_dom"/>
</dbReference>
<feature type="transmembrane region" description="Helical" evidence="6">
    <location>
        <begin position="353"/>
        <end position="369"/>
    </location>
</feature>